<proteinExistence type="predicted"/>
<dbReference type="InterPro" id="IPR016024">
    <property type="entry name" value="ARM-type_fold"/>
</dbReference>
<gene>
    <name evidence="1" type="ORF">QJ521_06375</name>
</gene>
<organism evidence="1 2">
    <name type="scientific">Peloplasma aerotolerans</name>
    <dbReference type="NCBI Taxonomy" id="3044389"/>
    <lineage>
        <taxon>Bacteria</taxon>
        <taxon>Bacillati</taxon>
        <taxon>Mycoplasmatota</taxon>
        <taxon>Mollicutes</taxon>
        <taxon>Acholeplasmatales</taxon>
        <taxon>Acholeplasmataceae</taxon>
        <taxon>Peloplasma</taxon>
    </lineage>
</organism>
<name>A0AAW6UCG1_9MOLU</name>
<protein>
    <submittedName>
        <fullName evidence="1">DNA alkylation repair protein</fullName>
    </submittedName>
</protein>
<dbReference type="RefSeq" id="WP_282839611.1">
    <property type="nucleotide sequence ID" value="NZ_JASCXW010000020.1"/>
</dbReference>
<sequence length="241" mass="27249">MNTQFKEIKAYMESHMQLNQKKILSTKSGTLDVIGVSMKDIRALGKKLKVNHELALTLYETSTYEYLMLGALIADDKKINDETSKDWVIKAQSTAIVDQGLSALFMQLDKRHQMIKSFIEDTNVHIRYAGYALLSSYFRGEDLETLDLELGKFALDAIKDTLSNEPLSIQNAMNNAVVMAGLHVPQLVKRAKDVADYIGYVMPLVARNQCNIQSASDYLVRYSTQPKFSRVARLREQNNSS</sequence>
<evidence type="ECO:0000313" key="2">
    <source>
        <dbReference type="Proteomes" id="UP001431532"/>
    </source>
</evidence>
<dbReference type="Gene3D" id="1.25.10.90">
    <property type="match status" value="1"/>
</dbReference>
<dbReference type="Proteomes" id="UP001431532">
    <property type="component" value="Unassembled WGS sequence"/>
</dbReference>
<comment type="caution">
    <text evidence="1">The sequence shown here is derived from an EMBL/GenBank/DDBJ whole genome shotgun (WGS) entry which is preliminary data.</text>
</comment>
<dbReference type="AlphaFoldDB" id="A0AAW6UCG1"/>
<reference evidence="1" key="1">
    <citation type="submission" date="2023-05" db="EMBL/GenBank/DDBJ databases">
        <title>Mariniplasma microaerophilum sp. nov., a novel anaerobic mollicute isolated from terrestrial mud volcano, Taman Peninsula, Russia.</title>
        <authorList>
            <person name="Khomyakova M.A."/>
            <person name="Merkel A.Y."/>
            <person name="Slobodkin A.I."/>
        </authorList>
    </citation>
    <scope>NUCLEOTIDE SEQUENCE</scope>
    <source>
        <strain evidence="1">M4Ah</strain>
    </source>
</reference>
<dbReference type="SUPFAM" id="SSF48371">
    <property type="entry name" value="ARM repeat"/>
    <property type="match status" value="1"/>
</dbReference>
<accession>A0AAW6UCG1</accession>
<dbReference type="PANTHER" id="PTHR41291:SF1">
    <property type="entry name" value="DNA ALKYLATION REPAIR PROTEIN"/>
    <property type="match status" value="1"/>
</dbReference>
<evidence type="ECO:0000313" key="1">
    <source>
        <dbReference type="EMBL" id="MDI6453181.1"/>
    </source>
</evidence>
<dbReference type="Pfam" id="PF08713">
    <property type="entry name" value="DNA_alkylation"/>
    <property type="match status" value="1"/>
</dbReference>
<dbReference type="PANTHER" id="PTHR41291">
    <property type="entry name" value="DNA ALKYLATION REPAIR PROTEIN"/>
    <property type="match status" value="1"/>
</dbReference>
<dbReference type="InterPro" id="IPR014825">
    <property type="entry name" value="DNA_alkylation"/>
</dbReference>
<dbReference type="EMBL" id="JASCXW010000020">
    <property type="protein sequence ID" value="MDI6453181.1"/>
    <property type="molecule type" value="Genomic_DNA"/>
</dbReference>
<keyword evidence="2" id="KW-1185">Reference proteome</keyword>